<name>A0A2H1KLX6_9MICO</name>
<keyword evidence="3 5" id="KW-1133">Transmembrane helix</keyword>
<dbReference type="Proteomes" id="UP000234342">
    <property type="component" value="Unassembled WGS sequence"/>
</dbReference>
<dbReference type="PROSITE" id="PS50850">
    <property type="entry name" value="MFS"/>
    <property type="match status" value="1"/>
</dbReference>
<dbReference type="AlphaFoldDB" id="A0A2H1KLX6"/>
<feature type="transmembrane region" description="Helical" evidence="5">
    <location>
        <begin position="144"/>
        <end position="162"/>
    </location>
</feature>
<protein>
    <submittedName>
        <fullName evidence="7">Major Facilitator Superfamily protein</fullName>
    </submittedName>
</protein>
<evidence type="ECO:0000313" key="7">
    <source>
        <dbReference type="EMBL" id="SMY00770.1"/>
    </source>
</evidence>
<dbReference type="PANTHER" id="PTHR23508">
    <property type="entry name" value="CARBOXYLIC ACID TRANSPORTER PROTEIN HOMOLOG"/>
    <property type="match status" value="1"/>
</dbReference>
<feature type="transmembrane region" description="Helical" evidence="5">
    <location>
        <begin position="91"/>
        <end position="109"/>
    </location>
</feature>
<keyword evidence="2 5" id="KW-0812">Transmembrane</keyword>
<feature type="transmembrane region" description="Helical" evidence="5">
    <location>
        <begin position="115"/>
        <end position="137"/>
    </location>
</feature>
<dbReference type="SUPFAM" id="SSF103473">
    <property type="entry name" value="MFS general substrate transporter"/>
    <property type="match status" value="1"/>
</dbReference>
<feature type="domain" description="Major facilitator superfamily (MFS) profile" evidence="6">
    <location>
        <begin position="26"/>
        <end position="214"/>
    </location>
</feature>
<dbReference type="InterPro" id="IPR036259">
    <property type="entry name" value="MFS_trans_sf"/>
</dbReference>
<dbReference type="Gene3D" id="1.20.1250.20">
    <property type="entry name" value="MFS general substrate transporter like domains"/>
    <property type="match status" value="1"/>
</dbReference>
<dbReference type="PANTHER" id="PTHR23508:SF10">
    <property type="entry name" value="CARBOXYLIC ACID TRANSPORTER PROTEIN HOMOLOG"/>
    <property type="match status" value="1"/>
</dbReference>
<sequence>MWLERGTSKDSKPRYLETFKHSWKIIVFAIVLMAAFNFFSHGTQDMYPTFLKEQHGFGNGVESLIAIFYNIAAILGGILAGTLSQKLGRRWVMIVMSLLVLPAIPLWAYSHTAVMLGLGAFIVQFMVQGAWGVIPAYLNELMPLGARAMLTGFVYQVGNVIASPNSTLQASWAEHLGGNFSLPMSVIAASVAVIIAVLVFFGKETRGKSIEETD</sequence>
<evidence type="ECO:0000256" key="2">
    <source>
        <dbReference type="ARBA" id="ARBA00022692"/>
    </source>
</evidence>
<dbReference type="GO" id="GO:0046943">
    <property type="term" value="F:carboxylic acid transmembrane transporter activity"/>
    <property type="evidence" value="ECO:0007669"/>
    <property type="project" value="TreeGrafter"/>
</dbReference>
<gene>
    <name evidence="7" type="ORF">BANT10_03213</name>
</gene>
<feature type="transmembrane region" description="Helical" evidence="5">
    <location>
        <begin position="60"/>
        <end position="79"/>
    </location>
</feature>
<reference evidence="8" key="1">
    <citation type="submission" date="2017-03" db="EMBL/GenBank/DDBJ databases">
        <authorList>
            <person name="Monnet C."/>
        </authorList>
    </citation>
    <scope>NUCLEOTIDE SEQUENCE [LARGE SCALE GENOMIC DNA]</scope>
    <source>
        <strain evidence="8">P10</strain>
    </source>
</reference>
<feature type="transmembrane region" description="Helical" evidence="5">
    <location>
        <begin position="182"/>
        <end position="201"/>
    </location>
</feature>
<organism evidence="7 8">
    <name type="scientific">Brevibacterium antiquum</name>
    <dbReference type="NCBI Taxonomy" id="234835"/>
    <lineage>
        <taxon>Bacteria</taxon>
        <taxon>Bacillati</taxon>
        <taxon>Actinomycetota</taxon>
        <taxon>Actinomycetes</taxon>
        <taxon>Micrococcales</taxon>
        <taxon>Brevibacteriaceae</taxon>
        <taxon>Brevibacterium</taxon>
    </lineage>
</organism>
<dbReference type="InterPro" id="IPR020846">
    <property type="entry name" value="MFS_dom"/>
</dbReference>
<evidence type="ECO:0000256" key="1">
    <source>
        <dbReference type="ARBA" id="ARBA00004651"/>
    </source>
</evidence>
<feature type="transmembrane region" description="Helical" evidence="5">
    <location>
        <begin position="21"/>
        <end position="40"/>
    </location>
</feature>
<keyword evidence="8" id="KW-1185">Reference proteome</keyword>
<evidence type="ECO:0000256" key="5">
    <source>
        <dbReference type="SAM" id="Phobius"/>
    </source>
</evidence>
<evidence type="ECO:0000259" key="6">
    <source>
        <dbReference type="PROSITE" id="PS50850"/>
    </source>
</evidence>
<dbReference type="InterPro" id="IPR011701">
    <property type="entry name" value="MFS"/>
</dbReference>
<evidence type="ECO:0000256" key="4">
    <source>
        <dbReference type="ARBA" id="ARBA00023136"/>
    </source>
</evidence>
<evidence type="ECO:0000313" key="8">
    <source>
        <dbReference type="Proteomes" id="UP000234342"/>
    </source>
</evidence>
<evidence type="ECO:0000256" key="3">
    <source>
        <dbReference type="ARBA" id="ARBA00022989"/>
    </source>
</evidence>
<proteinExistence type="predicted"/>
<comment type="subcellular location">
    <subcellularLocation>
        <location evidence="1">Cell membrane</location>
        <topology evidence="1">Multi-pass membrane protein</topology>
    </subcellularLocation>
</comment>
<accession>A0A2H1KLX6</accession>
<keyword evidence="4 5" id="KW-0472">Membrane</keyword>
<dbReference type="GO" id="GO:0005886">
    <property type="term" value="C:plasma membrane"/>
    <property type="evidence" value="ECO:0007669"/>
    <property type="project" value="UniProtKB-SubCell"/>
</dbReference>
<dbReference type="EMBL" id="FXZE01000022">
    <property type="protein sequence ID" value="SMY00770.1"/>
    <property type="molecule type" value="Genomic_DNA"/>
</dbReference>
<dbReference type="Pfam" id="PF07690">
    <property type="entry name" value="MFS_1"/>
    <property type="match status" value="1"/>
</dbReference>